<gene>
    <name evidence="3" type="ORF">B0T26DRAFT_677713</name>
</gene>
<dbReference type="RefSeq" id="XP_060294688.1">
    <property type="nucleotide sequence ID" value="XM_060440137.1"/>
</dbReference>
<keyword evidence="2" id="KW-0472">Membrane</keyword>
<name>A0AA40ACP3_9PEZI</name>
<keyword evidence="2" id="KW-0812">Transmembrane</keyword>
<proteinExistence type="predicted"/>
<accession>A0AA40ACP3</accession>
<dbReference type="GeneID" id="85323407"/>
<keyword evidence="2" id="KW-1133">Transmembrane helix</keyword>
<evidence type="ECO:0000313" key="3">
    <source>
        <dbReference type="EMBL" id="KAK0713365.1"/>
    </source>
</evidence>
<evidence type="ECO:0000256" key="2">
    <source>
        <dbReference type="SAM" id="Phobius"/>
    </source>
</evidence>
<protein>
    <submittedName>
        <fullName evidence="3">Uncharacterized protein</fullName>
    </submittedName>
</protein>
<dbReference type="Proteomes" id="UP001172101">
    <property type="component" value="Unassembled WGS sequence"/>
</dbReference>
<comment type="caution">
    <text evidence="3">The sequence shown here is derived from an EMBL/GenBank/DDBJ whole genome shotgun (WGS) entry which is preliminary data.</text>
</comment>
<dbReference type="EMBL" id="JAUIRO010000005">
    <property type="protein sequence ID" value="KAK0713365.1"/>
    <property type="molecule type" value="Genomic_DNA"/>
</dbReference>
<reference evidence="3" key="1">
    <citation type="submission" date="2023-06" db="EMBL/GenBank/DDBJ databases">
        <title>Genome-scale phylogeny and comparative genomics of the fungal order Sordariales.</title>
        <authorList>
            <consortium name="Lawrence Berkeley National Laboratory"/>
            <person name="Hensen N."/>
            <person name="Bonometti L."/>
            <person name="Westerberg I."/>
            <person name="Brannstrom I.O."/>
            <person name="Guillou S."/>
            <person name="Cros-Aarteil S."/>
            <person name="Calhoun S."/>
            <person name="Haridas S."/>
            <person name="Kuo A."/>
            <person name="Mondo S."/>
            <person name="Pangilinan J."/>
            <person name="Riley R."/>
            <person name="LaButti K."/>
            <person name="Andreopoulos B."/>
            <person name="Lipzen A."/>
            <person name="Chen C."/>
            <person name="Yanf M."/>
            <person name="Daum C."/>
            <person name="Ng V."/>
            <person name="Clum A."/>
            <person name="Steindorff A."/>
            <person name="Ohm R."/>
            <person name="Martin F."/>
            <person name="Silar P."/>
            <person name="Natvig D."/>
            <person name="Lalanne C."/>
            <person name="Gautier V."/>
            <person name="Ament-velasquez S.L."/>
            <person name="Kruys A."/>
            <person name="Hutchinson M.I."/>
            <person name="Powell A.J."/>
            <person name="Barry K."/>
            <person name="Miller A.N."/>
            <person name="Grigoriev I.V."/>
            <person name="Debuchy R."/>
            <person name="Gladieux P."/>
            <person name="Thoren M.H."/>
            <person name="Johannesson H."/>
        </authorList>
    </citation>
    <scope>NUCLEOTIDE SEQUENCE</scope>
    <source>
        <strain evidence="3">SMH2392-1A</strain>
    </source>
</reference>
<feature type="region of interest" description="Disordered" evidence="1">
    <location>
        <begin position="68"/>
        <end position="93"/>
    </location>
</feature>
<feature type="transmembrane region" description="Helical" evidence="2">
    <location>
        <begin position="132"/>
        <end position="157"/>
    </location>
</feature>
<dbReference type="AlphaFoldDB" id="A0AA40ACP3"/>
<evidence type="ECO:0000313" key="4">
    <source>
        <dbReference type="Proteomes" id="UP001172101"/>
    </source>
</evidence>
<sequence>MAQGVVTLNAYEPKEGTHYAAFSLPAPRTISHFHTAGSQRPTNILRCARTPPALSGIPGQRRRYVFSASSATTTSQHQPKSRAAQGPKAEAKVATKLPSPVKTGGVERKGGEGCESGWGRGAFMSLAGSVRVLAWAVCAAVVAAVVLVAAALVFAVWKWDGRLEELGQLFCCGPLGRNGTAGRKPYSY</sequence>
<keyword evidence="4" id="KW-1185">Reference proteome</keyword>
<organism evidence="3 4">
    <name type="scientific">Lasiosphaeria miniovina</name>
    <dbReference type="NCBI Taxonomy" id="1954250"/>
    <lineage>
        <taxon>Eukaryota</taxon>
        <taxon>Fungi</taxon>
        <taxon>Dikarya</taxon>
        <taxon>Ascomycota</taxon>
        <taxon>Pezizomycotina</taxon>
        <taxon>Sordariomycetes</taxon>
        <taxon>Sordariomycetidae</taxon>
        <taxon>Sordariales</taxon>
        <taxon>Lasiosphaeriaceae</taxon>
        <taxon>Lasiosphaeria</taxon>
    </lineage>
</organism>
<evidence type="ECO:0000256" key="1">
    <source>
        <dbReference type="SAM" id="MobiDB-lite"/>
    </source>
</evidence>